<comment type="caution">
    <text evidence="6">The sequence shown here is derived from an EMBL/GenBank/DDBJ whole genome shotgun (WGS) entry which is preliminary data.</text>
</comment>
<keyword evidence="1" id="KW-0805">Transcription regulation</keyword>
<dbReference type="PANTHER" id="PTHR43280:SF29">
    <property type="entry name" value="ARAC-FAMILY TRANSCRIPTIONAL REGULATOR"/>
    <property type="match status" value="1"/>
</dbReference>
<dbReference type="PANTHER" id="PTHR43280">
    <property type="entry name" value="ARAC-FAMILY TRANSCRIPTIONAL REGULATOR"/>
    <property type="match status" value="1"/>
</dbReference>
<evidence type="ECO:0000256" key="3">
    <source>
        <dbReference type="ARBA" id="ARBA00023163"/>
    </source>
</evidence>
<gene>
    <name evidence="6" type="ORF">DKG77_10830</name>
</gene>
<feature type="transmembrane region" description="Helical" evidence="4">
    <location>
        <begin position="68"/>
        <end position="93"/>
    </location>
</feature>
<dbReference type="PROSITE" id="PS00041">
    <property type="entry name" value="HTH_ARAC_FAMILY_1"/>
    <property type="match status" value="1"/>
</dbReference>
<sequence>MRTIRLNKEIEVFIAGIGAAQSFLMAFYSFYERKKDFRNFLLSLFFISITLRLAKSILWVYLDSTPLWLVNFGFTAHSISGPVLFLYTLYFLFPKKWHALNLLHFVPSFFLLFFISSLSLNNFWYSGGYSILLFQQVVYSILSLILLGLRFLSNKHQSPMDRTSIVWITTLVFATALLQFLYFSNYILGLTPYLLGPIAYLPFIYFLAFLLFKNPSLLKHEISKKHQNIRLTEKELNESAKHLEYLMQDKKLYLDPECTLNRVAKQAKLPAYLVSHIVNNTIGKSFPDFLNGYRIEEAKRKLLHPNYRNTKIASIAYDCGFNTLSSFNIAFKKFVRTTPTKFQKSNVTI</sequence>
<evidence type="ECO:0000313" key="7">
    <source>
        <dbReference type="Proteomes" id="UP000245762"/>
    </source>
</evidence>
<dbReference type="InterPro" id="IPR018062">
    <property type="entry name" value="HTH_AraC-typ_CS"/>
</dbReference>
<protein>
    <recommendedName>
        <fullName evidence="5">HTH araC/xylS-type domain-containing protein</fullName>
    </recommendedName>
</protein>
<feature type="transmembrane region" description="Helical" evidence="4">
    <location>
        <begin position="40"/>
        <end position="62"/>
    </location>
</feature>
<keyword evidence="4" id="KW-0472">Membrane</keyword>
<feature type="transmembrane region" description="Helical" evidence="4">
    <location>
        <begin position="164"/>
        <end position="184"/>
    </location>
</feature>
<dbReference type="EMBL" id="QGEG01000002">
    <property type="protein sequence ID" value="PWL38732.1"/>
    <property type="molecule type" value="Genomic_DNA"/>
</dbReference>
<reference evidence="6 7" key="1">
    <citation type="submission" date="2018-05" db="EMBL/GenBank/DDBJ databases">
        <title>Complete genome sequence of Flagellimonas aquimarina ECD12 isolated from seaweed Ecklonia cava.</title>
        <authorList>
            <person name="Choi S."/>
            <person name="Seong C."/>
        </authorList>
    </citation>
    <scope>NUCLEOTIDE SEQUENCE [LARGE SCALE GENOMIC DNA]</scope>
    <source>
        <strain evidence="6 7">ECD12</strain>
    </source>
</reference>
<evidence type="ECO:0000256" key="2">
    <source>
        <dbReference type="ARBA" id="ARBA00023125"/>
    </source>
</evidence>
<dbReference type="AlphaFoldDB" id="A0A316KX34"/>
<dbReference type="Pfam" id="PF12833">
    <property type="entry name" value="HTH_18"/>
    <property type="match status" value="1"/>
</dbReference>
<keyword evidence="2" id="KW-0238">DNA-binding</keyword>
<dbReference type="PROSITE" id="PS01124">
    <property type="entry name" value="HTH_ARAC_FAMILY_2"/>
    <property type="match status" value="1"/>
</dbReference>
<keyword evidence="7" id="KW-1185">Reference proteome</keyword>
<dbReference type="Gene3D" id="1.10.10.60">
    <property type="entry name" value="Homeodomain-like"/>
    <property type="match status" value="1"/>
</dbReference>
<dbReference type="Proteomes" id="UP000245762">
    <property type="component" value="Unassembled WGS sequence"/>
</dbReference>
<evidence type="ECO:0000256" key="4">
    <source>
        <dbReference type="SAM" id="Phobius"/>
    </source>
</evidence>
<dbReference type="InterPro" id="IPR018060">
    <property type="entry name" value="HTH_AraC"/>
</dbReference>
<proteinExistence type="predicted"/>
<name>A0A316KX34_9FLAO</name>
<evidence type="ECO:0000256" key="1">
    <source>
        <dbReference type="ARBA" id="ARBA00023015"/>
    </source>
</evidence>
<keyword evidence="4" id="KW-0812">Transmembrane</keyword>
<dbReference type="SUPFAM" id="SSF46689">
    <property type="entry name" value="Homeodomain-like"/>
    <property type="match status" value="1"/>
</dbReference>
<feature type="transmembrane region" description="Helical" evidence="4">
    <location>
        <begin position="131"/>
        <end position="152"/>
    </location>
</feature>
<feature type="transmembrane region" description="Helical" evidence="4">
    <location>
        <begin position="190"/>
        <end position="212"/>
    </location>
</feature>
<feature type="domain" description="HTH araC/xylS-type" evidence="5">
    <location>
        <begin position="237"/>
        <end position="345"/>
    </location>
</feature>
<feature type="transmembrane region" description="Helical" evidence="4">
    <location>
        <begin position="105"/>
        <end position="125"/>
    </location>
</feature>
<organism evidence="6 7">
    <name type="scientific">Flagellimonas aquimarina</name>
    <dbReference type="NCBI Taxonomy" id="2201895"/>
    <lineage>
        <taxon>Bacteria</taxon>
        <taxon>Pseudomonadati</taxon>
        <taxon>Bacteroidota</taxon>
        <taxon>Flavobacteriia</taxon>
        <taxon>Flavobacteriales</taxon>
        <taxon>Flavobacteriaceae</taxon>
        <taxon>Flagellimonas</taxon>
    </lineage>
</organism>
<dbReference type="RefSeq" id="WP_109662894.1">
    <property type="nucleotide sequence ID" value="NZ_QGEG01000002.1"/>
</dbReference>
<dbReference type="InterPro" id="IPR009057">
    <property type="entry name" value="Homeodomain-like_sf"/>
</dbReference>
<accession>A0A316KX34</accession>
<dbReference type="GO" id="GO:0043565">
    <property type="term" value="F:sequence-specific DNA binding"/>
    <property type="evidence" value="ECO:0007669"/>
    <property type="project" value="InterPro"/>
</dbReference>
<keyword evidence="4" id="KW-1133">Transmembrane helix</keyword>
<evidence type="ECO:0000259" key="5">
    <source>
        <dbReference type="PROSITE" id="PS01124"/>
    </source>
</evidence>
<dbReference type="SMART" id="SM00342">
    <property type="entry name" value="HTH_ARAC"/>
    <property type="match status" value="1"/>
</dbReference>
<keyword evidence="3" id="KW-0804">Transcription</keyword>
<dbReference type="OrthoDB" id="6283866at2"/>
<dbReference type="GO" id="GO:0003700">
    <property type="term" value="F:DNA-binding transcription factor activity"/>
    <property type="evidence" value="ECO:0007669"/>
    <property type="project" value="InterPro"/>
</dbReference>
<feature type="transmembrane region" description="Helical" evidence="4">
    <location>
        <begin position="12"/>
        <end position="31"/>
    </location>
</feature>
<evidence type="ECO:0000313" key="6">
    <source>
        <dbReference type="EMBL" id="PWL38732.1"/>
    </source>
</evidence>